<dbReference type="AlphaFoldDB" id="A0A835YZK3"/>
<evidence type="ECO:0000256" key="1">
    <source>
        <dbReference type="ARBA" id="ARBA00023284"/>
    </source>
</evidence>
<evidence type="ECO:0000313" key="3">
    <source>
        <dbReference type="Proteomes" id="UP000664859"/>
    </source>
</evidence>
<dbReference type="Proteomes" id="UP000664859">
    <property type="component" value="Unassembled WGS sequence"/>
</dbReference>
<accession>A0A835YZK3</accession>
<sequence length="135" mass="15341">MTVSKFETMQKKRVTVTIQYAGFAGYKLYCDATERLIKEHFPDVIINRVVLPVVGPRSEGTFDILVDDLPVYSKRRDRSSVYLQLEVLRDAVRKKRKERRQGKGVYGDVSTYETVTPDHHQHIRTSAGARAAGGV</sequence>
<reference evidence="2" key="1">
    <citation type="submission" date="2021-02" db="EMBL/GenBank/DDBJ databases">
        <title>First Annotated Genome of the Yellow-green Alga Tribonema minus.</title>
        <authorList>
            <person name="Mahan K.M."/>
        </authorList>
    </citation>
    <scope>NUCLEOTIDE SEQUENCE</scope>
    <source>
        <strain evidence="2">UTEX B ZZ1240</strain>
    </source>
</reference>
<name>A0A835YZK3_9STRA</name>
<dbReference type="Pfam" id="PF10262">
    <property type="entry name" value="Rdx"/>
    <property type="match status" value="1"/>
</dbReference>
<dbReference type="SUPFAM" id="SSF52833">
    <property type="entry name" value="Thioredoxin-like"/>
    <property type="match status" value="1"/>
</dbReference>
<comment type="caution">
    <text evidence="2">The sequence shown here is derived from an EMBL/GenBank/DDBJ whole genome shotgun (WGS) entry which is preliminary data.</text>
</comment>
<keyword evidence="1" id="KW-0676">Redox-active center</keyword>
<evidence type="ECO:0000313" key="2">
    <source>
        <dbReference type="EMBL" id="KAG5184712.1"/>
    </source>
</evidence>
<dbReference type="EMBL" id="JAFCMP010000155">
    <property type="protein sequence ID" value="KAG5184712.1"/>
    <property type="molecule type" value="Genomic_DNA"/>
</dbReference>
<gene>
    <name evidence="2" type="ORF">JKP88DRAFT_237417</name>
</gene>
<dbReference type="OrthoDB" id="44683at2759"/>
<dbReference type="InterPro" id="IPR036249">
    <property type="entry name" value="Thioredoxin-like_sf"/>
</dbReference>
<proteinExistence type="predicted"/>
<organism evidence="2 3">
    <name type="scientific">Tribonema minus</name>
    <dbReference type="NCBI Taxonomy" id="303371"/>
    <lineage>
        <taxon>Eukaryota</taxon>
        <taxon>Sar</taxon>
        <taxon>Stramenopiles</taxon>
        <taxon>Ochrophyta</taxon>
        <taxon>PX clade</taxon>
        <taxon>Xanthophyceae</taxon>
        <taxon>Tribonematales</taxon>
        <taxon>Tribonemataceae</taxon>
        <taxon>Tribonema</taxon>
    </lineage>
</organism>
<protein>
    <submittedName>
        <fullName evidence="2">Uncharacterized protein</fullName>
    </submittedName>
</protein>
<keyword evidence="3" id="KW-1185">Reference proteome</keyword>
<dbReference type="Gene3D" id="3.40.30.10">
    <property type="entry name" value="Glutaredoxin"/>
    <property type="match status" value="1"/>
</dbReference>
<dbReference type="InterPro" id="IPR011893">
    <property type="entry name" value="Selenoprotein_Rdx-typ"/>
</dbReference>